<dbReference type="AlphaFoldDB" id="A0A1B7JPR5"/>
<dbReference type="PATRIC" id="fig|1354264.4.peg.3457"/>
<proteinExistence type="predicted"/>
<comment type="caution">
    <text evidence="1">The sequence shown here is derived from an EMBL/GenBank/DDBJ whole genome shotgun (WGS) entry which is preliminary data.</text>
</comment>
<sequence length="803" mass="89341">MRLIAGEALTRFTVSLPHNERFAEFFTGESVDEPMDYQFANGKGPAQESFCRRIFRRDAAQRTVSPARALPAAAITWTGASDTVTFSGVQNVATHCQRWLRVTLHAPQAGDYPFEIATCGGVRIWRDEQQAVCFTPFTRNALQTQVVDIALQQGENALLIHLDELFERDTIFALRMIYLGDTPLDATLPGVNNADVDTLQAVLDSLPATATAQHQRLYLPCLADCVLHLRGAIHSLGNDVIATCPLDFGSVMTGQTGLTLPLPASVEMGHYRLELTARSGDVTMSRNLSLTVLADDLLPGGEGVLETRKRVALSYIAEHGVPRTGRLLAMLHVGDSGPQVQELLISTLQRISARQDCSDFSMVPLLWIWHDFHGEHFPAVLWKRVRSAIVGYRYWYDELGNDVMWYWSENHALCFHTAQYLAGQMFPDDLFTASGRRGREQQAIATQRLHAWFDAVEQQGFVEWNSAPYYPVDYIGLFALYQLADDATLRQRARHLIDRLMMTSALHYQSGIAAGTMGRVYEKELLASQMSELSAFGHVAWGGGHVNRKCASLPFFCLSDYVPPLESARYARLNHGTLSAHYQCGGGKIVAWKQPAVSLSSCVDHHTGARGHQQHLVDVQFATRPDARLWINHPGDVAPGSEARPSFWAGNGVLPRVMQVENRTLMLWRLDEHDVLGWTHLHLCSEAYDEVRPLAQGYAVRAGQAFAAVLCSQPLMVNGDEVRAEGRRVAWWLEVGEGDFDAFCQRVQGLRIVLQENSANVHDDRQTLMQLSWLGECLYNGTTAAFPTLVGNELQITLSGDAQ</sequence>
<dbReference type="Proteomes" id="UP000078386">
    <property type="component" value="Unassembled WGS sequence"/>
</dbReference>
<reference evidence="1 2" key="1">
    <citation type="submission" date="2016-04" db="EMBL/GenBank/DDBJ databases">
        <title>ATOL: Assembling a taxonomically balanced genome-scale reconstruction of the evolutionary history of the Enterobacteriaceae.</title>
        <authorList>
            <person name="Plunkett G.III."/>
            <person name="Neeno-Eckwall E.C."/>
            <person name="Glasner J.D."/>
            <person name="Perna N.T."/>
        </authorList>
    </citation>
    <scope>NUCLEOTIDE SEQUENCE [LARGE SCALE GENOMIC DNA]</scope>
    <source>
        <strain evidence="1 2">ATCC 51603</strain>
    </source>
</reference>
<dbReference type="RefSeq" id="WP_064547071.1">
    <property type="nucleotide sequence ID" value="NZ_LXEU01000067.1"/>
</dbReference>
<protein>
    <submittedName>
        <fullName evidence="1">Uncharacterized protein</fullName>
    </submittedName>
</protein>
<evidence type="ECO:0000313" key="1">
    <source>
        <dbReference type="EMBL" id="OAT49865.1"/>
    </source>
</evidence>
<accession>A0A1B7JPR5</accession>
<evidence type="ECO:0000313" key="2">
    <source>
        <dbReference type="Proteomes" id="UP000078386"/>
    </source>
</evidence>
<name>A0A1B7JPR5_9ENTR</name>
<gene>
    <name evidence="1" type="ORF">M989_03321</name>
</gene>
<dbReference type="EMBL" id="LXEU01000067">
    <property type="protein sequence ID" value="OAT49865.1"/>
    <property type="molecule type" value="Genomic_DNA"/>
</dbReference>
<organism evidence="1 2">
    <name type="scientific">Kluyvera georgiana ATCC 51603</name>
    <dbReference type="NCBI Taxonomy" id="1354264"/>
    <lineage>
        <taxon>Bacteria</taxon>
        <taxon>Pseudomonadati</taxon>
        <taxon>Pseudomonadota</taxon>
        <taxon>Gammaproteobacteria</taxon>
        <taxon>Enterobacterales</taxon>
        <taxon>Enterobacteriaceae</taxon>
        <taxon>Kluyvera</taxon>
    </lineage>
</organism>
<keyword evidence="2" id="KW-1185">Reference proteome</keyword>